<dbReference type="SMR" id="A0A1D5QVS1"/>
<dbReference type="PROSITE" id="PS00242">
    <property type="entry name" value="INTEGRIN_ALPHA"/>
    <property type="match status" value="1"/>
</dbReference>
<keyword evidence="14 17" id="KW-0675">Receptor</keyword>
<evidence type="ECO:0000256" key="12">
    <source>
        <dbReference type="ARBA" id="ARBA00023136"/>
    </source>
</evidence>
<evidence type="ECO:0000256" key="8">
    <source>
        <dbReference type="ARBA" id="ARBA00022842"/>
    </source>
</evidence>
<dbReference type="OMA" id="CQRIKCD"/>
<dbReference type="FunFam" id="2.60.40.1510:FF:000009">
    <property type="entry name" value="Integrin alpha M"/>
    <property type="match status" value="1"/>
</dbReference>
<evidence type="ECO:0000313" key="20">
    <source>
        <dbReference type="Proteomes" id="UP000006718"/>
    </source>
</evidence>
<dbReference type="Pfam" id="PF20805">
    <property type="entry name" value="Integrin_A_Ig_2"/>
    <property type="match status" value="1"/>
</dbReference>
<dbReference type="GO" id="GO:0005615">
    <property type="term" value="C:extracellular space"/>
    <property type="evidence" value="ECO:0007669"/>
    <property type="project" value="Ensembl"/>
</dbReference>
<comment type="similarity">
    <text evidence="2 17">Belongs to the integrin alpha chain family.</text>
</comment>
<feature type="repeat" description="FG-GAP" evidence="16">
    <location>
        <begin position="624"/>
        <end position="682"/>
    </location>
</feature>
<feature type="repeat" description="FG-GAP" evidence="16">
    <location>
        <begin position="561"/>
        <end position="621"/>
    </location>
</feature>
<evidence type="ECO:0000256" key="15">
    <source>
        <dbReference type="ARBA" id="ARBA00023180"/>
    </source>
</evidence>
<keyword evidence="11 17" id="KW-0401">Integrin</keyword>
<evidence type="ECO:0000256" key="5">
    <source>
        <dbReference type="ARBA" id="ARBA00022729"/>
    </source>
</evidence>
<evidence type="ECO:0000256" key="3">
    <source>
        <dbReference type="ARBA" id="ARBA00022692"/>
    </source>
</evidence>
<evidence type="ECO:0000256" key="6">
    <source>
        <dbReference type="ARBA" id="ARBA00022737"/>
    </source>
</evidence>
<evidence type="ECO:0000256" key="11">
    <source>
        <dbReference type="ARBA" id="ARBA00023037"/>
    </source>
</evidence>
<keyword evidence="10 17" id="KW-1133">Transmembrane helix</keyword>
<keyword evidence="4" id="KW-0479">Metal-binding</keyword>
<dbReference type="InterPro" id="IPR048285">
    <property type="entry name" value="Integrin_alpha_Ig-like_2"/>
</dbReference>
<keyword evidence="13" id="KW-1015">Disulfide bond</keyword>
<feature type="domain" description="VWFA" evidence="18">
    <location>
        <begin position="268"/>
        <end position="446"/>
    </location>
</feature>
<dbReference type="PRINTS" id="PR00453">
    <property type="entry name" value="VWFADOMAIN"/>
</dbReference>
<dbReference type="Gene3D" id="2.60.40.1460">
    <property type="entry name" value="Integrin domains. Chain A, domain 2"/>
    <property type="match status" value="1"/>
</dbReference>
<name>A0A1D5QVS1_MACMU</name>
<keyword evidence="9 17" id="KW-0130">Cell adhesion</keyword>
<evidence type="ECO:0000256" key="14">
    <source>
        <dbReference type="ARBA" id="ARBA00023170"/>
    </source>
</evidence>
<keyword evidence="12 17" id="KW-0472">Membrane</keyword>
<keyword evidence="6" id="KW-0677">Repeat</keyword>
<dbReference type="Pfam" id="PF08441">
    <property type="entry name" value="Integrin_A_Ig_1"/>
    <property type="match status" value="1"/>
</dbReference>
<organism evidence="19 20">
    <name type="scientific">Macaca mulatta</name>
    <name type="common">Rhesus macaque</name>
    <dbReference type="NCBI Taxonomy" id="9544"/>
    <lineage>
        <taxon>Eukaryota</taxon>
        <taxon>Metazoa</taxon>
        <taxon>Chordata</taxon>
        <taxon>Craniata</taxon>
        <taxon>Vertebrata</taxon>
        <taxon>Euteleostomi</taxon>
        <taxon>Mammalia</taxon>
        <taxon>Eutheria</taxon>
        <taxon>Euarchontoglires</taxon>
        <taxon>Primates</taxon>
        <taxon>Haplorrhini</taxon>
        <taxon>Catarrhini</taxon>
        <taxon>Cercopithecidae</taxon>
        <taxon>Cercopithecinae</taxon>
        <taxon>Macaca</taxon>
    </lineage>
</organism>
<dbReference type="InterPro" id="IPR002035">
    <property type="entry name" value="VWF_A"/>
</dbReference>
<dbReference type="SUPFAM" id="SSF53300">
    <property type="entry name" value="vWA-like"/>
    <property type="match status" value="1"/>
</dbReference>
<reference evidence="19" key="4">
    <citation type="submission" date="2025-09" db="UniProtKB">
        <authorList>
            <consortium name="Ensembl"/>
        </authorList>
    </citation>
    <scope>IDENTIFICATION</scope>
    <source>
        <strain evidence="19">17573</strain>
    </source>
</reference>
<sequence>MGTPDFLFFFFFFFFLLRQSLALSPRLECSGQISAHCKLRLPGSCHSPASASRVAGTTGARHLAQLVFLYFLVEMGFHRISQDGLDLLTSGTPDFYLPWGSSVAPATPGSPPSRFWLLPAMALRVLLLTALTLCHGFNLDTENVMTFQENAKGFGQSVVQLQGSRVVVGAPQEIVAANQTGSLYQCDYSIGSCEPIRLQIPEEAVNMSLGLSLAATTSPPQLLACGPTMHQTCSENTYVKGLCFLFGSNLRQQPQKFPGTLRGCPEQDIAFLIDGSGSINPREFQQMKDFVSVMMEQLKKSKTLFSLMQYSEEFWTHFTFEEFQRKPNPRSLVNSITQLYGRTHTATAIRKVVRELFNVNQGARKNARKILVVITDGEKFGDPLGYEDVIPEADREGVIRYVIGVGDAFRSSKSRQELNTIASKPPRDHVFQVNNFEALKTIQKQLQEKIFAIEGTQTGSASSFEHEMSQEGFSAAITSNGPLLSTVGSYDWAGGAFLYTSNEKSTFINMTRVDSDMNDAYLGYAATVILRNRVQNLVLGAPRYQHIGLVAMFRQNTGMWESNANVKGTQIGAYFGASLCSVDVDSNGSTDLVLIGAPYYYEQTRGGQVSVCPLPRARGRWQCDAVLYGEQGQPWGRFGAALTVLGDVNGDKLTDVAIGAPGEEDNQGAVYLFHGTSGFGISPSHSQRIAGSKLPSRLQYFGQSLSGGQDLTMDGLVDLTVGAQGHVLLVRSQPVLRVEATMEFNPREVARNVFECNDQMVKGKEAGEVRVCLRVQKSTRDRLREGQIQSVVTYDLALDSGRPHSRAVFGETKNSTRRQTKTLGLTQTCETLKLQLPDCIEDPVSPIVLRLNFSLVGTPLSAFGNLRPVLAEDAQRLFIALFPFEKNCGNDNICQDDLSITFSFMSLDCLVVGGPREFNVTVTVRNDGEDSYRTQVTFFFPLGLSYRKVSRLQNQRSQRSWRLACESASSTEVPGALKSTSCSINHPIFPENSEVTFNITFDVDSKASLGNKLLLKANVTSENNMSRTNKTEFQRELPVKYAVYMVVTSHEVSTKYINFTASENTSRVMQHQYQVKNLGQRSLPISLVFLVPVRLNQTIIWDRPQVTFSESLSSTCHTEEMLPTPHTDFLAKLRKDPVVNCSIAVCQRIKCDIPFFGIQEEFNATLKGNLSFGWYIKTSHNHLLVVSTAEIMFNNSTFTLLPGQGAFVRAQTETKVELFEVPNPLPLIVGSSLGGLLLLALITAALYKLGFFKRQYKDMMSEGGPPGAEPQ</sequence>
<evidence type="ECO:0000256" key="7">
    <source>
        <dbReference type="ARBA" id="ARBA00022837"/>
    </source>
</evidence>
<dbReference type="InterPro" id="IPR048633">
    <property type="entry name" value="ITGAX-like_Ig_3"/>
</dbReference>
<keyword evidence="3 17" id="KW-0812">Transmembrane</keyword>
<proteinExistence type="inferred from homology"/>
<feature type="repeat" description="FG-GAP" evidence="16">
    <location>
        <begin position="687"/>
        <end position="747"/>
    </location>
</feature>
<evidence type="ECO:0000256" key="9">
    <source>
        <dbReference type="ARBA" id="ARBA00022889"/>
    </source>
</evidence>
<dbReference type="GO" id="GO:0009986">
    <property type="term" value="C:cell surface"/>
    <property type="evidence" value="ECO:0000318"/>
    <property type="project" value="GO_Central"/>
</dbReference>
<dbReference type="PaxDb" id="9544-ENSMMUP00000025917"/>
<dbReference type="InterPro" id="IPR036465">
    <property type="entry name" value="vWFA_dom_sf"/>
</dbReference>
<keyword evidence="5 17" id="KW-0732">Signal</keyword>
<dbReference type="Pfam" id="PF00092">
    <property type="entry name" value="VWA"/>
    <property type="match status" value="1"/>
</dbReference>
<evidence type="ECO:0000256" key="1">
    <source>
        <dbReference type="ARBA" id="ARBA00004479"/>
    </source>
</evidence>
<dbReference type="InterPro" id="IPR018184">
    <property type="entry name" value="Integrin_alpha_C_CS"/>
</dbReference>
<dbReference type="InterPro" id="IPR028994">
    <property type="entry name" value="Integrin_alpha_N"/>
</dbReference>
<keyword evidence="7" id="KW-0106">Calcium</keyword>
<keyword evidence="8" id="KW-0460">Magnesium</keyword>
<keyword evidence="20" id="KW-1185">Reference proteome</keyword>
<dbReference type="VGNC" id="VGNC:99519">
    <property type="gene designation" value="ITGAM"/>
</dbReference>
<dbReference type="InterPro" id="IPR032695">
    <property type="entry name" value="Integrin_dom_sf"/>
</dbReference>
<dbReference type="SMART" id="SM00191">
    <property type="entry name" value="Int_alpha"/>
    <property type="match status" value="5"/>
</dbReference>
<evidence type="ECO:0000256" key="17">
    <source>
        <dbReference type="RuleBase" id="RU003762"/>
    </source>
</evidence>
<dbReference type="Pfam" id="PF01839">
    <property type="entry name" value="FG-GAP"/>
    <property type="match status" value="2"/>
</dbReference>
<dbReference type="InterPro" id="IPR013519">
    <property type="entry name" value="Int_alpha_beta-p"/>
</dbReference>
<dbReference type="GO" id="GO:0098609">
    <property type="term" value="P:cell-cell adhesion"/>
    <property type="evidence" value="ECO:0000318"/>
    <property type="project" value="GO_Central"/>
</dbReference>
<dbReference type="GO" id="GO:0034688">
    <property type="term" value="C:integrin alphaM-beta2 complex"/>
    <property type="evidence" value="ECO:0000318"/>
    <property type="project" value="GO_Central"/>
</dbReference>
<dbReference type="SMART" id="SM00327">
    <property type="entry name" value="VWA"/>
    <property type="match status" value="1"/>
</dbReference>
<dbReference type="Ensembl" id="ENSMMUT00000059078.2">
    <property type="protein sequence ID" value="ENSMMUP00000052151.2"/>
    <property type="gene ID" value="ENSMMUG00000044324.2"/>
</dbReference>
<dbReference type="SUPFAM" id="SSF69179">
    <property type="entry name" value="Integrin domains"/>
    <property type="match status" value="3"/>
</dbReference>
<dbReference type="GO" id="GO:0043315">
    <property type="term" value="P:positive regulation of neutrophil degranulation"/>
    <property type="evidence" value="ECO:0007669"/>
    <property type="project" value="Ensembl"/>
</dbReference>
<dbReference type="GO" id="GO:0007229">
    <property type="term" value="P:integrin-mediated signaling pathway"/>
    <property type="evidence" value="ECO:0000318"/>
    <property type="project" value="GO_Central"/>
</dbReference>
<dbReference type="GeneTree" id="ENSGT00940000161282"/>
<dbReference type="FunFam" id="2.130.10.130:FF:000005">
    <property type="entry name" value="Integrin alpha L"/>
    <property type="match status" value="1"/>
</dbReference>
<dbReference type="InterPro" id="IPR013517">
    <property type="entry name" value="FG-GAP"/>
</dbReference>
<dbReference type="PROSITE" id="PS50234">
    <property type="entry name" value="VWFA"/>
    <property type="match status" value="1"/>
</dbReference>
<dbReference type="SUPFAM" id="SSF69318">
    <property type="entry name" value="Integrin alpha N-terminal domain"/>
    <property type="match status" value="1"/>
</dbReference>
<comment type="subcellular location">
    <subcellularLocation>
        <location evidence="1 17">Membrane</location>
        <topology evidence="1 17">Single-pass type I membrane protein</topology>
    </subcellularLocation>
</comment>
<evidence type="ECO:0000256" key="10">
    <source>
        <dbReference type="ARBA" id="ARBA00022989"/>
    </source>
</evidence>
<dbReference type="PANTHER" id="PTHR23220:SF130">
    <property type="entry name" value="INTEGRIN ALPHA-M"/>
    <property type="match status" value="1"/>
</dbReference>
<accession>A0A1D5QVS1</accession>
<dbReference type="Pfam" id="PF00357">
    <property type="entry name" value="Integrin_alpha"/>
    <property type="match status" value="1"/>
</dbReference>
<dbReference type="Gene3D" id="1.20.5.930">
    <property type="entry name" value="Bicelle-embedded integrin alpha(iib) transmembrane segment"/>
    <property type="match status" value="1"/>
</dbReference>
<dbReference type="InterPro" id="IPR000413">
    <property type="entry name" value="Integrin_alpha"/>
</dbReference>
<dbReference type="InterPro" id="IPR013649">
    <property type="entry name" value="Integrin_alpha_Ig-like_1"/>
</dbReference>
<evidence type="ECO:0000256" key="4">
    <source>
        <dbReference type="ARBA" id="ARBA00022723"/>
    </source>
</evidence>
<dbReference type="Bgee" id="ENSMMUG00000044324">
    <property type="expression patterns" value="Expressed in spleen and 18 other cell types or tissues"/>
</dbReference>
<dbReference type="FunFam" id="3.40.50.410:FF:000012">
    <property type="entry name" value="Integrin, alpha 10"/>
    <property type="match status" value="1"/>
</dbReference>
<gene>
    <name evidence="19 21" type="primary">ITGAM</name>
</gene>
<dbReference type="Gene3D" id="2.130.10.130">
    <property type="entry name" value="Integrin alpha, N-terminal"/>
    <property type="match status" value="1"/>
</dbReference>
<dbReference type="GO" id="GO:0007160">
    <property type="term" value="P:cell-matrix adhesion"/>
    <property type="evidence" value="ECO:0007669"/>
    <property type="project" value="Ensembl"/>
</dbReference>
<evidence type="ECO:0000256" key="2">
    <source>
        <dbReference type="ARBA" id="ARBA00008054"/>
    </source>
</evidence>
<dbReference type="FunCoup" id="A0A1D5QVS1">
    <property type="interactions" value="756"/>
</dbReference>
<dbReference type="Proteomes" id="UP000006718">
    <property type="component" value="Chromosome 20"/>
</dbReference>
<feature type="chain" id="PRO_5023973366" evidence="17">
    <location>
        <begin position="23"/>
        <end position="1271"/>
    </location>
</feature>
<dbReference type="GO" id="GO:0038023">
    <property type="term" value="F:signaling receptor activity"/>
    <property type="evidence" value="ECO:0000318"/>
    <property type="project" value="GO_Central"/>
</dbReference>
<dbReference type="GO" id="GO:0046872">
    <property type="term" value="F:metal ion binding"/>
    <property type="evidence" value="ECO:0007669"/>
    <property type="project" value="UniProtKB-KW"/>
</dbReference>
<feature type="transmembrane region" description="Helical" evidence="17">
    <location>
        <begin position="1225"/>
        <end position="1247"/>
    </location>
</feature>
<dbReference type="CDD" id="cd01469">
    <property type="entry name" value="vWA_integrins_alpha_subunit"/>
    <property type="match status" value="1"/>
</dbReference>
<feature type="signal peptide" evidence="17">
    <location>
        <begin position="1"/>
        <end position="22"/>
    </location>
</feature>
<evidence type="ECO:0000313" key="19">
    <source>
        <dbReference type="Ensembl" id="ENSMMUP00000052151.2"/>
    </source>
</evidence>
<dbReference type="PANTHER" id="PTHR23220">
    <property type="entry name" value="INTEGRIN ALPHA"/>
    <property type="match status" value="1"/>
</dbReference>
<protein>
    <submittedName>
        <fullName evidence="19">Integrin subunit alpha M</fullName>
    </submittedName>
</protein>
<dbReference type="GO" id="GO:0032930">
    <property type="term" value="P:positive regulation of superoxide anion generation"/>
    <property type="evidence" value="ECO:0007669"/>
    <property type="project" value="Ensembl"/>
</dbReference>
<dbReference type="GO" id="GO:0010668">
    <property type="term" value="P:ectodermal cell differentiation"/>
    <property type="evidence" value="ECO:0007669"/>
    <property type="project" value="Ensembl"/>
</dbReference>
<evidence type="ECO:0000256" key="13">
    <source>
        <dbReference type="ARBA" id="ARBA00023157"/>
    </source>
</evidence>
<reference evidence="19" key="3">
    <citation type="submission" date="2025-08" db="UniProtKB">
        <authorList>
            <consortium name="Ensembl"/>
        </authorList>
    </citation>
    <scope>IDENTIFICATION</scope>
    <source>
        <strain evidence="19">17573</strain>
    </source>
</reference>
<reference evidence="19" key="2">
    <citation type="submission" date="2019-01" db="EMBL/GenBank/DDBJ databases">
        <authorList>
            <person name="Graves T."/>
            <person name="Eichler E.E."/>
            <person name="Wilson R.K."/>
        </authorList>
    </citation>
    <scope>NUCLEOTIDE SEQUENCE [LARGE SCALE GENOMIC DNA]</scope>
    <source>
        <strain evidence="19">17573</strain>
    </source>
</reference>
<dbReference type="VEuPathDB" id="HostDB:ENSMMUG00000044324"/>
<dbReference type="STRING" id="9544.ENSMMUP00000052151"/>
<dbReference type="FunFam" id="2.60.40.1460:FF:000001">
    <property type="entry name" value="Integrin, alpha V"/>
    <property type="match status" value="1"/>
</dbReference>
<reference evidence="20" key="1">
    <citation type="journal article" date="2007" name="Science">
        <title>Evolutionary and biomedical insights from the rhesus macaque genome.</title>
        <authorList>
            <person name="Gibbs R.A."/>
            <person name="Rogers J."/>
            <person name="Katze M.G."/>
            <person name="Bumgarner R."/>
            <person name="Weinstock G.M."/>
            <person name="Mardis E.R."/>
            <person name="Remington K.A."/>
            <person name="Strausberg R.L."/>
            <person name="Venter J.C."/>
            <person name="Wilson R.K."/>
            <person name="Batzer M.A."/>
            <person name="Bustamante C.D."/>
            <person name="Eichler E.E."/>
            <person name="Hahn M.W."/>
            <person name="Hardison R.C."/>
            <person name="Makova K.D."/>
            <person name="Miller W."/>
            <person name="Milosavljevic A."/>
            <person name="Palermo R.E."/>
            <person name="Siepel A."/>
            <person name="Sikela J.M."/>
            <person name="Attaway T."/>
            <person name="Bell S."/>
            <person name="Bernard K.E."/>
            <person name="Buhay C.J."/>
            <person name="Chandrabose M.N."/>
            <person name="Dao M."/>
            <person name="Davis C."/>
            <person name="Delehaunty K.D."/>
            <person name="Ding Y."/>
            <person name="Dinh H.H."/>
            <person name="Dugan-Rocha S."/>
            <person name="Fulton L.A."/>
            <person name="Gabisi R.A."/>
            <person name="Garner T.T."/>
            <person name="Godfrey J."/>
            <person name="Hawes A.C."/>
            <person name="Hernandez J."/>
            <person name="Hines S."/>
            <person name="Holder M."/>
            <person name="Hume J."/>
            <person name="Jhangiani S.N."/>
            <person name="Joshi V."/>
            <person name="Khan Z.M."/>
            <person name="Kirkness E.F."/>
            <person name="Cree A."/>
            <person name="Fowler R.G."/>
            <person name="Lee S."/>
            <person name="Lewis L.R."/>
            <person name="Li Z."/>
            <person name="Liu Y.-S."/>
            <person name="Moore S.M."/>
            <person name="Muzny D."/>
            <person name="Nazareth L.V."/>
            <person name="Ngo D.N."/>
            <person name="Okwuonu G.O."/>
            <person name="Pai G."/>
            <person name="Parker D."/>
            <person name="Paul H.A."/>
            <person name="Pfannkoch C."/>
            <person name="Pohl C.S."/>
            <person name="Rogers Y.-H.C."/>
            <person name="Ruiz S.J."/>
            <person name="Sabo A."/>
            <person name="Santibanez J."/>
            <person name="Schneider B.W."/>
            <person name="Smith S.M."/>
            <person name="Sodergren E."/>
            <person name="Svatek A.F."/>
            <person name="Utterback T.R."/>
            <person name="Vattathil S."/>
            <person name="Warren W."/>
            <person name="White C.S."/>
            <person name="Chinwalla A.T."/>
            <person name="Feng Y."/>
            <person name="Halpern A.L."/>
            <person name="Hillier L.W."/>
            <person name="Huang X."/>
            <person name="Minx P."/>
            <person name="Nelson J.O."/>
            <person name="Pepin K.H."/>
            <person name="Qin X."/>
            <person name="Sutton G.G."/>
            <person name="Venter E."/>
            <person name="Walenz B.P."/>
            <person name="Wallis J.W."/>
            <person name="Worley K.C."/>
            <person name="Yang S.-P."/>
            <person name="Jones S.M."/>
            <person name="Marra M.A."/>
            <person name="Rocchi M."/>
            <person name="Schein J.E."/>
            <person name="Baertsch R."/>
            <person name="Clarke L."/>
            <person name="Csuros M."/>
            <person name="Glasscock J."/>
            <person name="Harris R.A."/>
            <person name="Havlak P."/>
            <person name="Jackson A.R."/>
            <person name="Jiang H."/>
            <person name="Liu Y."/>
            <person name="Messina D.N."/>
            <person name="Shen Y."/>
            <person name="Song H.X.-Z."/>
            <person name="Wylie T."/>
            <person name="Zhang L."/>
            <person name="Birney E."/>
            <person name="Han K."/>
            <person name="Konkel M.K."/>
            <person name="Lee J."/>
            <person name="Smit A.F.A."/>
            <person name="Ullmer B."/>
            <person name="Wang H."/>
            <person name="Xing J."/>
            <person name="Burhans R."/>
            <person name="Cheng Z."/>
            <person name="Karro J.E."/>
            <person name="Ma J."/>
            <person name="Raney B."/>
            <person name="She X."/>
            <person name="Cox M.J."/>
            <person name="Demuth J.P."/>
            <person name="Dumas L.J."/>
            <person name="Han S.-G."/>
            <person name="Hopkins J."/>
            <person name="Karimpour-Fard A."/>
            <person name="Kim Y.H."/>
            <person name="Pollack J.R."/>
            <person name="Vinar T."/>
            <person name="Addo-Quaye C."/>
            <person name="Degenhardt J."/>
            <person name="Denby A."/>
            <person name="Hubisz M.J."/>
            <person name="Indap A."/>
            <person name="Kosiol C."/>
            <person name="Lahn B.T."/>
            <person name="Lawson H.A."/>
            <person name="Marklein A."/>
            <person name="Nielsen R."/>
            <person name="Vallender E.J."/>
            <person name="Clark A.G."/>
            <person name="Ferguson B."/>
            <person name="Hernandez R.D."/>
            <person name="Hirani K."/>
            <person name="Kehrer-Sawatzki H."/>
            <person name="Kolb J."/>
            <person name="Patil S."/>
            <person name="Pu L.-L."/>
            <person name="Ren Y."/>
            <person name="Smith D.G."/>
            <person name="Wheeler D.A."/>
            <person name="Schenck I."/>
            <person name="Ball E.V."/>
            <person name="Chen R."/>
            <person name="Cooper D.N."/>
            <person name="Giardine B."/>
            <person name="Hsu F."/>
            <person name="Kent W.J."/>
            <person name="Lesk A."/>
            <person name="Nelson D.L."/>
            <person name="O'brien W.E."/>
            <person name="Pruefer K."/>
            <person name="Stenson P.D."/>
            <person name="Wallace J.C."/>
            <person name="Ke H."/>
            <person name="Liu X.-M."/>
            <person name="Wang P."/>
            <person name="Xiang A.P."/>
            <person name="Yang F."/>
            <person name="Barber G.P."/>
            <person name="Haussler D."/>
            <person name="Karolchik D."/>
            <person name="Kern A.D."/>
            <person name="Kuhn R.M."/>
            <person name="Smith K.E."/>
            <person name="Zwieg A.S."/>
        </authorList>
    </citation>
    <scope>NUCLEOTIDE SEQUENCE [LARGE SCALE GENOMIC DNA]</scope>
    <source>
        <strain evidence="20">17573</strain>
    </source>
</reference>
<dbReference type="GO" id="GO:0031072">
    <property type="term" value="F:heat shock protein binding"/>
    <property type="evidence" value="ECO:0007669"/>
    <property type="project" value="Ensembl"/>
</dbReference>
<dbReference type="Gene3D" id="2.60.40.1530">
    <property type="entry name" value="ntegrin, alpha v. Chain A, domain 4"/>
    <property type="match status" value="1"/>
</dbReference>
<feature type="repeat" description="FG-GAP" evidence="16">
    <location>
        <begin position="138"/>
        <end position="195"/>
    </location>
</feature>
<dbReference type="FunFam" id="1.20.5.930:FF:000004">
    <property type="entry name" value="Integrin subunit alpha M"/>
    <property type="match status" value="1"/>
</dbReference>
<dbReference type="Pfam" id="PF21520">
    <property type="entry name" value="ITGAX-like_Ig_3"/>
    <property type="match status" value="1"/>
</dbReference>
<dbReference type="PROSITE" id="PS51470">
    <property type="entry name" value="FG_GAP"/>
    <property type="match status" value="4"/>
</dbReference>
<keyword evidence="15" id="KW-0325">Glycoprotein</keyword>
<dbReference type="Gene3D" id="2.60.40.1510">
    <property type="entry name" value="ntegrin, alpha v. Chain A, domain 3"/>
    <property type="match status" value="1"/>
</dbReference>
<evidence type="ECO:0000313" key="21">
    <source>
        <dbReference type="VGNC" id="VGNC:99519"/>
    </source>
</evidence>
<dbReference type="InParanoid" id="A0A1D5QVS1"/>
<dbReference type="PRINTS" id="PR01185">
    <property type="entry name" value="INTEGRINA"/>
</dbReference>
<evidence type="ECO:0000259" key="18">
    <source>
        <dbReference type="PROSITE" id="PS50234"/>
    </source>
</evidence>
<dbReference type="AlphaFoldDB" id="A0A1D5QVS1"/>
<dbReference type="Gene3D" id="3.40.50.410">
    <property type="entry name" value="von Willebrand factor, type A domain"/>
    <property type="match status" value="1"/>
</dbReference>
<dbReference type="GO" id="GO:0044853">
    <property type="term" value="C:plasma membrane raft"/>
    <property type="evidence" value="ECO:0007669"/>
    <property type="project" value="Ensembl"/>
</dbReference>
<evidence type="ECO:0000256" key="16">
    <source>
        <dbReference type="PROSITE-ProRule" id="PRU00803"/>
    </source>
</evidence>